<comment type="caution">
    <text evidence="1">The sequence shown here is derived from an EMBL/GenBank/DDBJ whole genome shotgun (WGS) entry which is preliminary data.</text>
</comment>
<sequence length="151" mass="16848">MARVSDPAVVSGTWFVVRTSLPLWHTRDNPSVTYAPLPDGRVMDTVRFTRRGRPGLIVGLDRPLPGGGWEWRGLSLLTRWTPSRWQVLHAEDVWAVTVFARTPLTPAGLDVYARTRALSPAQEIRAHEVLRGLSGAQPFLADLFFPVHDEG</sequence>
<reference evidence="1 2" key="1">
    <citation type="submission" date="2018-03" db="EMBL/GenBank/DDBJ databases">
        <title>Draft genome of Deinococcus sp. OD32.</title>
        <authorList>
            <person name="Wang X.-P."/>
            <person name="Du Z.-J."/>
        </authorList>
    </citation>
    <scope>NUCLEOTIDE SEQUENCE [LARGE SCALE GENOMIC DNA]</scope>
    <source>
        <strain evidence="1 2">OD32</strain>
    </source>
</reference>
<gene>
    <name evidence="1" type="ORF">C8263_02770</name>
</gene>
<proteinExistence type="predicted"/>
<evidence type="ECO:0000313" key="1">
    <source>
        <dbReference type="EMBL" id="PTA69277.1"/>
    </source>
</evidence>
<evidence type="ECO:0008006" key="3">
    <source>
        <dbReference type="Google" id="ProtNLM"/>
    </source>
</evidence>
<dbReference type="AlphaFoldDB" id="A0A2T3WBP9"/>
<dbReference type="Proteomes" id="UP000240317">
    <property type="component" value="Unassembled WGS sequence"/>
</dbReference>
<dbReference type="EMBL" id="PYSV01000002">
    <property type="protein sequence ID" value="PTA69277.1"/>
    <property type="molecule type" value="Genomic_DNA"/>
</dbReference>
<protein>
    <recommendedName>
        <fullName evidence="3">Lipocalin/cytosolic fatty-acid binding domain-containing protein</fullName>
    </recommendedName>
</protein>
<name>A0A2T3WBP9_9DEIO</name>
<accession>A0A2T3WBP9</accession>
<keyword evidence="2" id="KW-1185">Reference proteome</keyword>
<organism evidence="1 2">
    <name type="scientific">Deinococcus arcticus</name>
    <dbReference type="NCBI Taxonomy" id="2136176"/>
    <lineage>
        <taxon>Bacteria</taxon>
        <taxon>Thermotogati</taxon>
        <taxon>Deinococcota</taxon>
        <taxon>Deinococci</taxon>
        <taxon>Deinococcales</taxon>
        <taxon>Deinococcaceae</taxon>
        <taxon>Deinococcus</taxon>
    </lineage>
</organism>
<evidence type="ECO:0000313" key="2">
    <source>
        <dbReference type="Proteomes" id="UP000240317"/>
    </source>
</evidence>